<dbReference type="SMART" id="SM00387">
    <property type="entry name" value="HATPase_c"/>
    <property type="match status" value="1"/>
</dbReference>
<evidence type="ECO:0000256" key="2">
    <source>
        <dbReference type="PROSITE-ProRule" id="PRU00169"/>
    </source>
</evidence>
<dbReference type="InterPro" id="IPR036890">
    <property type="entry name" value="HATPase_C_sf"/>
</dbReference>
<comment type="caution">
    <text evidence="4">The sequence shown here is derived from an EMBL/GenBank/DDBJ whole genome shotgun (WGS) entry which is preliminary data.</text>
</comment>
<dbReference type="PANTHER" id="PTHR35526:SF3">
    <property type="entry name" value="ANTI-SIGMA-F FACTOR RSBW"/>
    <property type="match status" value="1"/>
</dbReference>
<evidence type="ECO:0000313" key="5">
    <source>
        <dbReference type="Proteomes" id="UP000619788"/>
    </source>
</evidence>
<proteinExistence type="predicted"/>
<accession>A0A8J3WLU1</accession>
<protein>
    <recommendedName>
        <fullName evidence="3">Response regulatory domain-containing protein</fullName>
    </recommendedName>
</protein>
<dbReference type="CDD" id="cd00156">
    <property type="entry name" value="REC"/>
    <property type="match status" value="1"/>
</dbReference>
<evidence type="ECO:0000313" key="4">
    <source>
        <dbReference type="EMBL" id="GIH94233.1"/>
    </source>
</evidence>
<dbReference type="PROSITE" id="PS50110">
    <property type="entry name" value="RESPONSE_REGULATORY"/>
    <property type="match status" value="1"/>
</dbReference>
<dbReference type="GO" id="GO:0000160">
    <property type="term" value="P:phosphorelay signal transduction system"/>
    <property type="evidence" value="ECO:0007669"/>
    <property type="project" value="InterPro"/>
</dbReference>
<dbReference type="PANTHER" id="PTHR35526">
    <property type="entry name" value="ANTI-SIGMA-F FACTOR RSBW-RELATED"/>
    <property type="match status" value="1"/>
</dbReference>
<feature type="modified residue" description="4-aspartylphosphate" evidence="2">
    <location>
        <position position="197"/>
    </location>
</feature>
<sequence length="268" mass="28083">MMALLPGSGPGEPVEYLFPVSPEVLGDIRAFVTRLAEEAGVADGERERIVLVTHELSANAVEHGATDMIYVRWEDTDQGVWITVSDQGVFEVGGAIGERGLGLRIVLALADEVTIRPGRRDEQGTMVHLRMPVRAGRISAATAAPAPPGLLLVDGDRFAGRSLSAFLEAEGYPTVVAGSAQAGRAASASLPRLAIVDLMTSNGLGVQLCEELTRAGVPVLAMSILAPPVNLQAGRFLRKPVHPLEVLTAVRLLTEPSAAGAAPDVPHA</sequence>
<evidence type="ECO:0000259" key="3">
    <source>
        <dbReference type="PROSITE" id="PS50110"/>
    </source>
</evidence>
<organism evidence="4 5">
    <name type="scientific">Planobispora siamensis</name>
    <dbReference type="NCBI Taxonomy" id="936338"/>
    <lineage>
        <taxon>Bacteria</taxon>
        <taxon>Bacillati</taxon>
        <taxon>Actinomycetota</taxon>
        <taxon>Actinomycetes</taxon>
        <taxon>Streptosporangiales</taxon>
        <taxon>Streptosporangiaceae</taxon>
        <taxon>Planobispora</taxon>
    </lineage>
</organism>
<dbReference type="Proteomes" id="UP000619788">
    <property type="component" value="Unassembled WGS sequence"/>
</dbReference>
<dbReference type="SUPFAM" id="SSF55874">
    <property type="entry name" value="ATPase domain of HSP90 chaperone/DNA topoisomerase II/histidine kinase"/>
    <property type="match status" value="1"/>
</dbReference>
<reference evidence="4 5" key="1">
    <citation type="submission" date="2021-01" db="EMBL/GenBank/DDBJ databases">
        <title>Whole genome shotgun sequence of Planobispora siamensis NBRC 107568.</title>
        <authorList>
            <person name="Komaki H."/>
            <person name="Tamura T."/>
        </authorList>
    </citation>
    <scope>NUCLEOTIDE SEQUENCE [LARGE SCALE GENOMIC DNA]</scope>
    <source>
        <strain evidence="4 5">NBRC 107568</strain>
    </source>
</reference>
<feature type="domain" description="Response regulatory" evidence="3">
    <location>
        <begin position="149"/>
        <end position="254"/>
    </location>
</feature>
<name>A0A8J3WLU1_9ACTN</name>
<evidence type="ECO:0000256" key="1">
    <source>
        <dbReference type="ARBA" id="ARBA00022527"/>
    </source>
</evidence>
<dbReference type="AlphaFoldDB" id="A0A8J3WLU1"/>
<gene>
    <name evidence="4" type="ORF">Psi01_48630</name>
</gene>
<dbReference type="Gene3D" id="3.40.50.2300">
    <property type="match status" value="1"/>
</dbReference>
<dbReference type="InterPro" id="IPR001789">
    <property type="entry name" value="Sig_transdc_resp-reg_receiver"/>
</dbReference>
<dbReference type="SUPFAM" id="SSF52172">
    <property type="entry name" value="CheY-like"/>
    <property type="match status" value="1"/>
</dbReference>
<keyword evidence="1" id="KW-0723">Serine/threonine-protein kinase</keyword>
<dbReference type="InterPro" id="IPR003594">
    <property type="entry name" value="HATPase_dom"/>
</dbReference>
<dbReference type="EMBL" id="BOOJ01000040">
    <property type="protein sequence ID" value="GIH94233.1"/>
    <property type="molecule type" value="Genomic_DNA"/>
</dbReference>
<dbReference type="InterPro" id="IPR011006">
    <property type="entry name" value="CheY-like_superfamily"/>
</dbReference>
<keyword evidence="5" id="KW-1185">Reference proteome</keyword>
<keyword evidence="1" id="KW-0418">Kinase</keyword>
<dbReference type="Pfam" id="PF13581">
    <property type="entry name" value="HATPase_c_2"/>
    <property type="match status" value="1"/>
</dbReference>
<keyword evidence="1" id="KW-0808">Transferase</keyword>
<keyword evidence="2" id="KW-0597">Phosphoprotein</keyword>
<dbReference type="Gene3D" id="3.30.565.10">
    <property type="entry name" value="Histidine kinase-like ATPase, C-terminal domain"/>
    <property type="match status" value="1"/>
</dbReference>
<dbReference type="GO" id="GO:0004674">
    <property type="term" value="F:protein serine/threonine kinase activity"/>
    <property type="evidence" value="ECO:0007669"/>
    <property type="project" value="UniProtKB-KW"/>
</dbReference>
<dbReference type="SMART" id="SM00448">
    <property type="entry name" value="REC"/>
    <property type="match status" value="1"/>
</dbReference>
<dbReference type="CDD" id="cd16936">
    <property type="entry name" value="HATPase_RsbW-like"/>
    <property type="match status" value="1"/>
</dbReference>
<dbReference type="InterPro" id="IPR050267">
    <property type="entry name" value="Anti-sigma-factor_SerPK"/>
</dbReference>